<dbReference type="Proteomes" id="UP001153555">
    <property type="component" value="Unassembled WGS sequence"/>
</dbReference>
<dbReference type="Gene3D" id="3.40.50.1110">
    <property type="entry name" value="SGNH hydrolase"/>
    <property type="match status" value="1"/>
</dbReference>
<dbReference type="InterPro" id="IPR036514">
    <property type="entry name" value="SGNH_hydro_sf"/>
</dbReference>
<evidence type="ECO:0000313" key="4">
    <source>
        <dbReference type="EMBL" id="CAA0817282.1"/>
    </source>
</evidence>
<dbReference type="EMBL" id="CACSLK010015718">
    <property type="protein sequence ID" value="CAA0817282.1"/>
    <property type="molecule type" value="Genomic_DNA"/>
</dbReference>
<evidence type="ECO:0000256" key="2">
    <source>
        <dbReference type="SAM" id="Phobius"/>
    </source>
</evidence>
<name>A0A9N7R6J6_STRHE</name>
<keyword evidence="2" id="KW-0812">Transmembrane</keyword>
<dbReference type="InterPro" id="IPR052940">
    <property type="entry name" value="Carb_Esterase_6"/>
</dbReference>
<evidence type="ECO:0000259" key="3">
    <source>
        <dbReference type="Pfam" id="PF03629"/>
    </source>
</evidence>
<sequence>HSRLTSQPRLAERVPQPRFKIVLARFLVQNIIRSRFTSQPRLAERVPQPRLEVQPRLKTGLSKKLFFFFFYDFFFFVFLFVSFSLQLSFILKITTTNITKLHTSICPTKRRKMHPLILILFFFCTGGQTLSNGTTTFTVLLAGQSNMAGRGGVEGGVWDLFVPPESLPAIPDSVIRLTPELKWEPAAEPLHRGIDTTVEQGHLGIGPGLPFATALLRRVDPSNTGAATVALVPAAMGGSNILQWQHGNNSYYLNLLARAECWVRYTAR</sequence>
<keyword evidence="2" id="KW-0472">Membrane</keyword>
<dbReference type="PANTHER" id="PTHR31988">
    <property type="entry name" value="ESTERASE, PUTATIVE (DUF303)-RELATED"/>
    <property type="match status" value="1"/>
</dbReference>
<organism evidence="4 5">
    <name type="scientific">Striga hermonthica</name>
    <name type="common">Purple witchweed</name>
    <name type="synonym">Buchnera hermonthica</name>
    <dbReference type="NCBI Taxonomy" id="68872"/>
    <lineage>
        <taxon>Eukaryota</taxon>
        <taxon>Viridiplantae</taxon>
        <taxon>Streptophyta</taxon>
        <taxon>Embryophyta</taxon>
        <taxon>Tracheophyta</taxon>
        <taxon>Spermatophyta</taxon>
        <taxon>Magnoliopsida</taxon>
        <taxon>eudicotyledons</taxon>
        <taxon>Gunneridae</taxon>
        <taxon>Pentapetalae</taxon>
        <taxon>asterids</taxon>
        <taxon>lamiids</taxon>
        <taxon>Lamiales</taxon>
        <taxon>Orobanchaceae</taxon>
        <taxon>Buchnereae</taxon>
        <taxon>Striga</taxon>
    </lineage>
</organism>
<dbReference type="AlphaFoldDB" id="A0A9N7R6J6"/>
<feature type="non-terminal residue" evidence="4">
    <location>
        <position position="268"/>
    </location>
</feature>
<feature type="non-terminal residue" evidence="4">
    <location>
        <position position="1"/>
    </location>
</feature>
<accession>A0A9N7R6J6</accession>
<dbReference type="OrthoDB" id="42638at2759"/>
<evidence type="ECO:0000313" key="5">
    <source>
        <dbReference type="Proteomes" id="UP001153555"/>
    </source>
</evidence>
<gene>
    <name evidence="4" type="ORF">SHERM_16949</name>
</gene>
<dbReference type="PANTHER" id="PTHR31988:SF19">
    <property type="entry name" value="9-O-ACETYL-N-ACETYLNEURAMINIC ACID DEACETYLASE-RELATED"/>
    <property type="match status" value="1"/>
</dbReference>
<comment type="caution">
    <text evidence="4">The sequence shown here is derived from an EMBL/GenBank/DDBJ whole genome shotgun (WGS) entry which is preliminary data.</text>
</comment>
<dbReference type="Pfam" id="PF03629">
    <property type="entry name" value="SASA"/>
    <property type="match status" value="1"/>
</dbReference>
<dbReference type="GO" id="GO:0016787">
    <property type="term" value="F:hydrolase activity"/>
    <property type="evidence" value="ECO:0007669"/>
    <property type="project" value="UniProtKB-KW"/>
</dbReference>
<dbReference type="SUPFAM" id="SSF52266">
    <property type="entry name" value="SGNH hydrolase"/>
    <property type="match status" value="1"/>
</dbReference>
<evidence type="ECO:0000256" key="1">
    <source>
        <dbReference type="ARBA" id="ARBA00022801"/>
    </source>
</evidence>
<proteinExistence type="predicted"/>
<feature type="transmembrane region" description="Helical" evidence="2">
    <location>
        <begin position="65"/>
        <end position="91"/>
    </location>
</feature>
<keyword evidence="1" id="KW-0378">Hydrolase</keyword>
<feature type="domain" description="Sialate O-acetylesterase" evidence="3">
    <location>
        <begin position="140"/>
        <end position="261"/>
    </location>
</feature>
<dbReference type="InterPro" id="IPR005181">
    <property type="entry name" value="SASA"/>
</dbReference>
<protein>
    <submittedName>
        <fullName evidence="4">Probable carbohydrate esterase</fullName>
    </submittedName>
</protein>
<reference evidence="4" key="1">
    <citation type="submission" date="2019-12" db="EMBL/GenBank/DDBJ databases">
        <authorList>
            <person name="Scholes J."/>
        </authorList>
    </citation>
    <scope>NUCLEOTIDE SEQUENCE</scope>
</reference>
<keyword evidence="5" id="KW-1185">Reference proteome</keyword>
<keyword evidence="2" id="KW-1133">Transmembrane helix</keyword>